<evidence type="ECO:0000256" key="3">
    <source>
        <dbReference type="ARBA" id="ARBA00022679"/>
    </source>
</evidence>
<evidence type="ECO:0000256" key="2">
    <source>
        <dbReference type="ARBA" id="ARBA00022670"/>
    </source>
</evidence>
<evidence type="ECO:0000256" key="10">
    <source>
        <dbReference type="SAM" id="Coils"/>
    </source>
</evidence>
<dbReference type="Pfam" id="PF00077">
    <property type="entry name" value="RVP"/>
    <property type="match status" value="1"/>
</dbReference>
<keyword evidence="9" id="KW-0695">RNA-directed DNA polymerase</keyword>
<dbReference type="InterPro" id="IPR043502">
    <property type="entry name" value="DNA/RNA_pol_sf"/>
</dbReference>
<dbReference type="GO" id="GO:0006508">
    <property type="term" value="P:proteolysis"/>
    <property type="evidence" value="ECO:0007669"/>
    <property type="project" value="UniProtKB-KW"/>
</dbReference>
<keyword evidence="10" id="KW-0175">Coiled coil</keyword>
<dbReference type="InterPro" id="IPR018061">
    <property type="entry name" value="Retropepsins"/>
</dbReference>
<keyword evidence="5" id="KW-0540">Nuclease</keyword>
<keyword evidence="4" id="KW-0548">Nucleotidyltransferase</keyword>
<dbReference type="SUPFAM" id="SSF56672">
    <property type="entry name" value="DNA/RNA polymerases"/>
    <property type="match status" value="1"/>
</dbReference>
<comment type="caution">
    <text evidence="13">The sequence shown here is derived from an EMBL/GenBank/DDBJ whole genome shotgun (WGS) entry which is preliminary data.</text>
</comment>
<dbReference type="PANTHER" id="PTHR33064:SF37">
    <property type="entry name" value="RIBONUCLEASE H"/>
    <property type="match status" value="1"/>
</dbReference>
<proteinExistence type="predicted"/>
<keyword evidence="2" id="KW-0645">Protease</keyword>
<dbReference type="InterPro" id="IPR041373">
    <property type="entry name" value="RT_RNaseH"/>
</dbReference>
<keyword evidence="7" id="KW-0255">Endonuclease</keyword>
<sequence length="845" mass="97776">MHACNEIQAEELENLGRENDLLKALEHDAQEEIKQLKQEVLRLNNEREHLMNKSEGEMLKAEIRALKEELKEQKSQQEEVMVLESETISTLRLKNNLLNFQLDLEIGGKRITLNGILDTRASTSVCDEKMIPKEFREEVKTDTLIKGVNGVSTINEILRERKIWIGQQYFRIPRTYVMPLTSGFHMIIGMNFIYAMEGVRIEKGEVTFYKIVTKTPTSPIVHEINYIDELELELPEYYDICASMPSIGGITEEFISPDIIQKMKKLGDTRWTQEGQDGMEDRSIIAAMEADLSQGHQLIYVIPDIMLTIRDFYQHIQISILTKGYRGFEGEANLLVTRSCRCRLTNVPNTGFAYNIEKVVEYLHSKGVKAIQAQKISTKQYQGTEWNIRPSEVVVPMQPTRMITRVNYDSSRTIRFLDYQASTSSAPPKYNQDGDSDDEAQVEQVNMLTFISENSDDYPSLAALEKIFSPENMVGEENDEDDIISTFLNNLTTSDDEDTRSEASIARSSYEEWPHIIKKITDMKDEELKEIKGLRKWLGILNYARSYIPNLGKTLGPLYAKTSPTGERKMNSQDWRIIRQVKEQVAKLPDLEIPPENAIMIIETDGCMEGWGGVCKWKIQSQQPRWSEKICAYASGKFQPIKSTIDAEVQAVINSLDKFKIYYLDKRELIIRTDSQAIVTFCKKISDHKPSRVRWLAFTDYITGTGLDIKFEHIDCKDNTLADTLSRLVQVVTHDEKHPAQELLISAVEEFFNKPNPTILDRLEKMLQKIQHWQRSRERHSVNTLMFLNEPRFRCGCGREADEITSHTSRNPERKYYTCLRKVCYTWVWKDQIDSYVQEYITWKN</sequence>
<accession>A0AAV8QP04</accession>
<evidence type="ECO:0000313" key="14">
    <source>
        <dbReference type="Proteomes" id="UP001222027"/>
    </source>
</evidence>
<keyword evidence="14" id="KW-1185">Reference proteome</keyword>
<dbReference type="Proteomes" id="UP001222027">
    <property type="component" value="Unassembled WGS sequence"/>
</dbReference>
<gene>
    <name evidence="13" type="ORF">OPV22_020091</name>
</gene>
<evidence type="ECO:0000259" key="11">
    <source>
        <dbReference type="Pfam" id="PF00077"/>
    </source>
</evidence>
<dbReference type="Gene3D" id="2.40.70.10">
    <property type="entry name" value="Acid Proteases"/>
    <property type="match status" value="1"/>
</dbReference>
<dbReference type="GO" id="GO:0004519">
    <property type="term" value="F:endonuclease activity"/>
    <property type="evidence" value="ECO:0007669"/>
    <property type="project" value="UniProtKB-KW"/>
</dbReference>
<dbReference type="Pfam" id="PF17917">
    <property type="entry name" value="RT_RNaseH"/>
    <property type="match status" value="1"/>
</dbReference>
<reference evidence="13 14" key="1">
    <citation type="submission" date="2022-12" db="EMBL/GenBank/DDBJ databases">
        <title>Chromosome-scale assembly of the Ensete ventricosum genome.</title>
        <authorList>
            <person name="Dussert Y."/>
            <person name="Stocks J."/>
            <person name="Wendawek A."/>
            <person name="Woldeyes F."/>
            <person name="Nichols R.A."/>
            <person name="Borrell J.S."/>
        </authorList>
    </citation>
    <scope>NUCLEOTIDE SEQUENCE [LARGE SCALE GENOMIC DNA]</scope>
    <source>
        <strain evidence="14">cv. Maze</strain>
        <tissue evidence="13">Seeds</tissue>
    </source>
</reference>
<dbReference type="InterPro" id="IPR036397">
    <property type="entry name" value="RNaseH_sf"/>
</dbReference>
<organism evidence="13 14">
    <name type="scientific">Ensete ventricosum</name>
    <name type="common">Abyssinian banana</name>
    <name type="synonym">Musa ensete</name>
    <dbReference type="NCBI Taxonomy" id="4639"/>
    <lineage>
        <taxon>Eukaryota</taxon>
        <taxon>Viridiplantae</taxon>
        <taxon>Streptophyta</taxon>
        <taxon>Embryophyta</taxon>
        <taxon>Tracheophyta</taxon>
        <taxon>Spermatophyta</taxon>
        <taxon>Magnoliopsida</taxon>
        <taxon>Liliopsida</taxon>
        <taxon>Zingiberales</taxon>
        <taxon>Musaceae</taxon>
        <taxon>Ensete</taxon>
    </lineage>
</organism>
<evidence type="ECO:0000256" key="6">
    <source>
        <dbReference type="ARBA" id="ARBA00022750"/>
    </source>
</evidence>
<dbReference type="PANTHER" id="PTHR33064">
    <property type="entry name" value="POL PROTEIN"/>
    <property type="match status" value="1"/>
</dbReference>
<feature type="domain" description="Retropepsins" evidence="11">
    <location>
        <begin position="102"/>
        <end position="197"/>
    </location>
</feature>
<dbReference type="GO" id="GO:0003964">
    <property type="term" value="F:RNA-directed DNA polymerase activity"/>
    <property type="evidence" value="ECO:0007669"/>
    <property type="project" value="UniProtKB-KW"/>
</dbReference>
<dbReference type="InterPro" id="IPR021109">
    <property type="entry name" value="Peptidase_aspartic_dom_sf"/>
</dbReference>
<dbReference type="GO" id="GO:0003676">
    <property type="term" value="F:nucleic acid binding"/>
    <property type="evidence" value="ECO:0007669"/>
    <property type="project" value="InterPro"/>
</dbReference>
<evidence type="ECO:0000259" key="12">
    <source>
        <dbReference type="Pfam" id="PF17917"/>
    </source>
</evidence>
<dbReference type="SUPFAM" id="SSF50630">
    <property type="entry name" value="Acid proteases"/>
    <property type="match status" value="1"/>
</dbReference>
<evidence type="ECO:0000256" key="9">
    <source>
        <dbReference type="ARBA" id="ARBA00022918"/>
    </source>
</evidence>
<dbReference type="GO" id="GO:0004190">
    <property type="term" value="F:aspartic-type endopeptidase activity"/>
    <property type="evidence" value="ECO:0007669"/>
    <property type="project" value="UniProtKB-KW"/>
</dbReference>
<evidence type="ECO:0000256" key="5">
    <source>
        <dbReference type="ARBA" id="ARBA00022722"/>
    </source>
</evidence>
<keyword evidence="8" id="KW-0378">Hydrolase</keyword>
<dbReference type="EC" id="2.7.7.49" evidence="1"/>
<dbReference type="AlphaFoldDB" id="A0AAV8QP04"/>
<evidence type="ECO:0000256" key="1">
    <source>
        <dbReference type="ARBA" id="ARBA00012493"/>
    </source>
</evidence>
<feature type="coiled-coil region" evidence="10">
    <location>
        <begin position="5"/>
        <end position="87"/>
    </location>
</feature>
<dbReference type="Gene3D" id="3.30.420.10">
    <property type="entry name" value="Ribonuclease H-like superfamily/Ribonuclease H"/>
    <property type="match status" value="1"/>
</dbReference>
<keyword evidence="3" id="KW-0808">Transferase</keyword>
<feature type="domain" description="Reverse transcriptase RNase H-like" evidence="12">
    <location>
        <begin position="600"/>
        <end position="697"/>
    </location>
</feature>
<dbReference type="Gene3D" id="3.30.70.270">
    <property type="match status" value="1"/>
</dbReference>
<evidence type="ECO:0000256" key="4">
    <source>
        <dbReference type="ARBA" id="ARBA00022695"/>
    </source>
</evidence>
<name>A0AAV8QP04_ENSVE</name>
<evidence type="ECO:0000313" key="13">
    <source>
        <dbReference type="EMBL" id="KAJ8476364.1"/>
    </source>
</evidence>
<dbReference type="InterPro" id="IPR043128">
    <property type="entry name" value="Rev_trsase/Diguanyl_cyclase"/>
</dbReference>
<keyword evidence="6" id="KW-0064">Aspartyl protease</keyword>
<evidence type="ECO:0000256" key="8">
    <source>
        <dbReference type="ARBA" id="ARBA00022801"/>
    </source>
</evidence>
<dbReference type="EMBL" id="JAQQAF010000006">
    <property type="protein sequence ID" value="KAJ8476364.1"/>
    <property type="molecule type" value="Genomic_DNA"/>
</dbReference>
<evidence type="ECO:0000256" key="7">
    <source>
        <dbReference type="ARBA" id="ARBA00022759"/>
    </source>
</evidence>
<dbReference type="InterPro" id="IPR051320">
    <property type="entry name" value="Viral_Replic_Matur_Polypro"/>
</dbReference>
<protein>
    <recommendedName>
        <fullName evidence="1">RNA-directed DNA polymerase</fullName>
        <ecNumber evidence="1">2.7.7.49</ecNumber>
    </recommendedName>
</protein>